<organism evidence="2 3">
    <name type="scientific">Nakamurella flava</name>
    <dbReference type="NCBI Taxonomy" id="2576308"/>
    <lineage>
        <taxon>Bacteria</taxon>
        <taxon>Bacillati</taxon>
        <taxon>Actinomycetota</taxon>
        <taxon>Actinomycetes</taxon>
        <taxon>Nakamurellales</taxon>
        <taxon>Nakamurellaceae</taxon>
        <taxon>Nakamurella</taxon>
    </lineage>
</organism>
<reference evidence="2 3" key="1">
    <citation type="submission" date="2019-05" db="EMBL/GenBank/DDBJ databases">
        <title>Nakamurella sp. N5BH11, whole genome shotgun sequence.</title>
        <authorList>
            <person name="Tuo L."/>
        </authorList>
    </citation>
    <scope>NUCLEOTIDE SEQUENCE [LARGE SCALE GENOMIC DNA]</scope>
    <source>
        <strain evidence="2 3">N5BH11</strain>
    </source>
</reference>
<sequence>MSYVLRLELPDRPGTLGAVATELGKVDADILAMDIVERSPDLAVDDIVVELPSGRQPDVLITAAESVPGVRVESVRPDPGVAARHREWELVEAIAADPKNAVATLARMLPQVLRAGWAAVVRVERIGDRHTVELLAGGGGTPDLEGVEPGWAPVQHATVLDPEAAWVPDDWKAVSTEMAAAPLWDPDTVVLVGRPGGPALRDSEIARLGHLAGLTSVVTGRSPAALFAD</sequence>
<dbReference type="EMBL" id="SZZH01000001">
    <property type="protein sequence ID" value="TKV61454.1"/>
    <property type="molecule type" value="Genomic_DNA"/>
</dbReference>
<dbReference type="OrthoDB" id="5243606at2"/>
<feature type="domain" description="ACT" evidence="1">
    <location>
        <begin position="4"/>
        <end position="80"/>
    </location>
</feature>
<protein>
    <submittedName>
        <fullName evidence="2">Amino acid-binding protein</fullName>
    </submittedName>
</protein>
<name>A0A4U6QLN0_9ACTN</name>
<evidence type="ECO:0000313" key="3">
    <source>
        <dbReference type="Proteomes" id="UP000306985"/>
    </source>
</evidence>
<gene>
    <name evidence="2" type="ORF">FDO65_07720</name>
</gene>
<proteinExistence type="predicted"/>
<dbReference type="InterPro" id="IPR002912">
    <property type="entry name" value="ACT_dom"/>
</dbReference>
<keyword evidence="3" id="KW-1185">Reference proteome</keyword>
<evidence type="ECO:0000313" key="2">
    <source>
        <dbReference type="EMBL" id="TKV61454.1"/>
    </source>
</evidence>
<dbReference type="AlphaFoldDB" id="A0A4U6QLN0"/>
<dbReference type="PROSITE" id="PS51671">
    <property type="entry name" value="ACT"/>
    <property type="match status" value="1"/>
</dbReference>
<accession>A0A4U6QLN0</accession>
<dbReference type="InterPro" id="IPR045865">
    <property type="entry name" value="ACT-like_dom_sf"/>
</dbReference>
<dbReference type="SUPFAM" id="SSF55021">
    <property type="entry name" value="ACT-like"/>
    <property type="match status" value="1"/>
</dbReference>
<dbReference type="RefSeq" id="WP_137448758.1">
    <property type="nucleotide sequence ID" value="NZ_SZZH01000001.1"/>
</dbReference>
<comment type="caution">
    <text evidence="2">The sequence shown here is derived from an EMBL/GenBank/DDBJ whole genome shotgun (WGS) entry which is preliminary data.</text>
</comment>
<dbReference type="Proteomes" id="UP000306985">
    <property type="component" value="Unassembled WGS sequence"/>
</dbReference>
<evidence type="ECO:0000259" key="1">
    <source>
        <dbReference type="PROSITE" id="PS51671"/>
    </source>
</evidence>